<dbReference type="EMBL" id="RAWI01001037">
    <property type="protein sequence ID" value="RKH82253.1"/>
    <property type="molecule type" value="Genomic_DNA"/>
</dbReference>
<comment type="caution">
    <text evidence="2">The sequence shown here is derived from an EMBL/GenBank/DDBJ whole genome shotgun (WGS) entry which is preliminary data.</text>
</comment>
<evidence type="ECO:0000313" key="3">
    <source>
        <dbReference type="Proteomes" id="UP000278907"/>
    </source>
</evidence>
<feature type="transmembrane region" description="Helical" evidence="1">
    <location>
        <begin position="29"/>
        <end position="49"/>
    </location>
</feature>
<evidence type="ECO:0008006" key="4">
    <source>
        <dbReference type="Google" id="ProtNLM"/>
    </source>
</evidence>
<proteinExistence type="predicted"/>
<protein>
    <recommendedName>
        <fullName evidence="4">MFS transporter</fullName>
    </recommendedName>
</protein>
<dbReference type="RefSeq" id="WP_208734636.1">
    <property type="nucleotide sequence ID" value="NZ_RAWI01001037.1"/>
</dbReference>
<accession>A0ABX9Q3Z3</accession>
<keyword evidence="1" id="KW-1133">Transmembrane helix</keyword>
<feature type="transmembrane region" description="Helical" evidence="1">
    <location>
        <begin position="55"/>
        <end position="75"/>
    </location>
</feature>
<evidence type="ECO:0000313" key="2">
    <source>
        <dbReference type="EMBL" id="RKH82253.1"/>
    </source>
</evidence>
<name>A0ABX9Q3Z3_9BACT</name>
<keyword evidence="3" id="KW-1185">Reference proteome</keyword>
<dbReference type="Proteomes" id="UP000278907">
    <property type="component" value="Unassembled WGS sequence"/>
</dbReference>
<keyword evidence="1" id="KW-0472">Membrane</keyword>
<evidence type="ECO:0000256" key="1">
    <source>
        <dbReference type="SAM" id="Phobius"/>
    </source>
</evidence>
<organism evidence="2 3">
    <name type="scientific">Corallococcus praedator</name>
    <dbReference type="NCBI Taxonomy" id="2316724"/>
    <lineage>
        <taxon>Bacteria</taxon>
        <taxon>Pseudomonadati</taxon>
        <taxon>Myxococcota</taxon>
        <taxon>Myxococcia</taxon>
        <taxon>Myxococcales</taxon>
        <taxon>Cystobacterineae</taxon>
        <taxon>Myxococcaceae</taxon>
        <taxon>Corallococcus</taxon>
    </lineage>
</organism>
<reference evidence="2 3" key="1">
    <citation type="submission" date="2018-09" db="EMBL/GenBank/DDBJ databases">
        <authorList>
            <person name="Livingstone P.G."/>
            <person name="Whitworth D.E."/>
        </authorList>
    </citation>
    <scope>NUCLEOTIDE SEQUENCE [LARGE SCALE GENOMIC DNA]</scope>
    <source>
        <strain evidence="2 3">CA031B</strain>
    </source>
</reference>
<gene>
    <name evidence="2" type="ORF">D7Y13_42960</name>
</gene>
<feature type="non-terminal residue" evidence="2">
    <location>
        <position position="96"/>
    </location>
</feature>
<sequence length="96" mass="10283">MGSRKQGGSETGTPRPIARIASYLRTNGAHIIIEALVNFILPFAIYNYAEAPLGQMRALIASSAPPIAWSLVGFIRSRRLDAVSIMVVCGIALSLL</sequence>
<keyword evidence="1" id="KW-0812">Transmembrane</keyword>